<reference evidence="2" key="1">
    <citation type="submission" date="2021-03" db="EMBL/GenBank/DDBJ databases">
        <authorList>
            <person name="Kanchanasin P."/>
            <person name="Saeng-In P."/>
            <person name="Phongsopitanun W."/>
            <person name="Yuki M."/>
            <person name="Kudo T."/>
            <person name="Ohkuma M."/>
            <person name="Tanasupawat S."/>
        </authorList>
    </citation>
    <scope>NUCLEOTIDE SEQUENCE</scope>
    <source>
        <strain evidence="2">GKU 128</strain>
    </source>
</reference>
<evidence type="ECO:0000256" key="1">
    <source>
        <dbReference type="SAM" id="SignalP"/>
    </source>
</evidence>
<dbReference type="PANTHER" id="PTHR36166">
    <property type="entry name" value="CHROMOSOME 9, WHOLE GENOME SHOTGUN SEQUENCE"/>
    <property type="match status" value="1"/>
</dbReference>
<feature type="chain" id="PRO_5036692331" evidence="1">
    <location>
        <begin position="24"/>
        <end position="171"/>
    </location>
</feature>
<dbReference type="InterPro" id="IPR019587">
    <property type="entry name" value="Polyketide_cyclase/dehydratase"/>
</dbReference>
<dbReference type="RefSeq" id="WP_208254262.1">
    <property type="nucleotide sequence ID" value="NZ_JAGEOJ010000002.1"/>
</dbReference>
<dbReference type="SUPFAM" id="SSF55961">
    <property type="entry name" value="Bet v1-like"/>
    <property type="match status" value="1"/>
</dbReference>
<evidence type="ECO:0000313" key="3">
    <source>
        <dbReference type="Proteomes" id="UP000669179"/>
    </source>
</evidence>
<gene>
    <name evidence="2" type="ORF">J4573_06215</name>
</gene>
<keyword evidence="1" id="KW-0732">Signal</keyword>
<accession>A0A939T2I9</accession>
<organism evidence="2 3">
    <name type="scientific">Actinomadura barringtoniae</name>
    <dbReference type="NCBI Taxonomy" id="1427535"/>
    <lineage>
        <taxon>Bacteria</taxon>
        <taxon>Bacillati</taxon>
        <taxon>Actinomycetota</taxon>
        <taxon>Actinomycetes</taxon>
        <taxon>Streptosporangiales</taxon>
        <taxon>Thermomonosporaceae</taxon>
        <taxon>Actinomadura</taxon>
    </lineage>
</organism>
<dbReference type="InterPro" id="IPR023393">
    <property type="entry name" value="START-like_dom_sf"/>
</dbReference>
<dbReference type="Gene3D" id="3.30.530.20">
    <property type="match status" value="1"/>
</dbReference>
<sequence length="171" mass="18580">MKVRRIALTAAALVPVTAGALFAWGELAPHKVETSVEIAAPADKVYGILTDFQGHSQWDPFMVKAEGRAVKGKTLNIELRDTDGSTMTFKPKVLAADPGRELRWIGRMYVPGIVDGEHYFRIEPAGEGKVRLTQGERFSGALVPVVAGSYLKMADEFAALNNALKARAERA</sequence>
<dbReference type="EMBL" id="JAGEOJ010000002">
    <property type="protein sequence ID" value="MBO2446678.1"/>
    <property type="molecule type" value="Genomic_DNA"/>
</dbReference>
<dbReference type="Proteomes" id="UP000669179">
    <property type="component" value="Unassembled WGS sequence"/>
</dbReference>
<name>A0A939T2I9_9ACTN</name>
<dbReference type="CDD" id="cd07822">
    <property type="entry name" value="SRPBCC_4"/>
    <property type="match status" value="1"/>
</dbReference>
<dbReference type="PANTHER" id="PTHR36166:SF1">
    <property type="entry name" value="SRPBCC DOMAIN-CONTAINING PROTEIN"/>
    <property type="match status" value="1"/>
</dbReference>
<comment type="caution">
    <text evidence="2">The sequence shown here is derived from an EMBL/GenBank/DDBJ whole genome shotgun (WGS) entry which is preliminary data.</text>
</comment>
<dbReference type="AlphaFoldDB" id="A0A939T2I9"/>
<keyword evidence="3" id="KW-1185">Reference proteome</keyword>
<evidence type="ECO:0000313" key="2">
    <source>
        <dbReference type="EMBL" id="MBO2446678.1"/>
    </source>
</evidence>
<dbReference type="Pfam" id="PF10604">
    <property type="entry name" value="Polyketide_cyc2"/>
    <property type="match status" value="1"/>
</dbReference>
<protein>
    <submittedName>
        <fullName evidence="2">SRPBCC domain-containing protein</fullName>
    </submittedName>
</protein>
<proteinExistence type="predicted"/>
<feature type="signal peptide" evidence="1">
    <location>
        <begin position="1"/>
        <end position="23"/>
    </location>
</feature>